<feature type="transmembrane region" description="Helical" evidence="12">
    <location>
        <begin position="712"/>
        <end position="735"/>
    </location>
</feature>
<keyword evidence="9" id="KW-0325">Glycoprotein</keyword>
<dbReference type="PRINTS" id="PR00248">
    <property type="entry name" value="GPCRMGR"/>
</dbReference>
<reference evidence="14 15" key="1">
    <citation type="submission" date="2022-05" db="EMBL/GenBank/DDBJ databases">
        <authorList>
            <consortium name="Genoscope - CEA"/>
            <person name="William W."/>
        </authorList>
    </citation>
    <scope>NUCLEOTIDE SEQUENCE [LARGE SCALE GENOMIC DNA]</scope>
</reference>
<evidence type="ECO:0000256" key="5">
    <source>
        <dbReference type="ARBA" id="ARBA00022989"/>
    </source>
</evidence>
<sequence length="1064" mass="119913">KRLYPDHTRLCPAKQRYVNSKDAFKGRFSKHAFILPIAFEMISCEKSNETSQSPNGSRCLGIMDCQETKSSKYFVVRDLASRKKGGCMVQRIVKLNSVPVECSCYWPLLLGSSPRLFFNRQIRSQLRKQSTGHQKNALFFLLDLASSHQAKILKSGDIIIGGLFPVHRSSLLDSSCTTLDKEGVVLTEAMVYAVKYVNENKLLPQQITLGYDIRDTCGKVIHALKESLDFVNERKEVSSERESNSTTKLPTAASRQNLIAVLGAGNSVISSAVNDILSIFRIPQIGYASTSRLLSNKNRYPTFLRTVSPDSLQGQAIAKIVSNFGWNYVALFASDDIYGRPLADTFKTEAKKLGICLALDILIPYNPPTGAIRKLVSKLRRDKNIEIILLFTSEGEAVDFLREATLQNVTKKLWIASDSWADSPKIAEDNAKIVDGMLRIINQPIVVPDFMKYFYNLNPFNNPQNFWFIQFWEELFQCYVSKHNMTLSKENRFTVRASCNGKEKLADKFLQTDAVFSRVSYVMDAVLSIVYSVRKICQSKFGTQMSSEMARKNACIDFVTPSSVLSNIFNITFDSVTNRTVSFDKSGDDMGRYDIINFKNHENGKLNTTFSKIGEYDGKTGSLKIDRHAIHWPGGVTSPSYGLCSLECPPGTFKVVAKPICCWTCRTCPRGSISNAPGATSCTQCPYNKTPNESKTKCVSTPMRFLRWDSTWAWILNVTILFCESACFITVLIFLRNKETPIVKAANREISFLLLFGLILGFLIPLLYIGRPTDTILLCTFVAFKSRKLPQNYNEAKFISFAMFVFNFVWLTFVSTFYGTPEGEHNVIVNCFAILASNLAILTLIFGPKLYIILLRPDMNQVSVFRAITSQYTFRPSRRSPTITSDMMGNSCILKENKYVQTTAEIMEETWHEKICHEPVRVAIGIENLKEDTIKATEAEKETTEGKELNDLAHHTLGHIRVLNMRAASDTALNRFADNFHALAFGKIEGTRACVGHTTGDANMHIHQKQVNREEKPFLSHYVGLKQLHYPLKVDGAKENNSNFDRLEKEQCALLSKIQLESEV</sequence>
<dbReference type="PROSITE" id="PS50259">
    <property type="entry name" value="G_PROTEIN_RECEP_F3_4"/>
    <property type="match status" value="2"/>
</dbReference>
<evidence type="ECO:0000256" key="10">
    <source>
        <dbReference type="ARBA" id="ARBA00023224"/>
    </source>
</evidence>
<dbReference type="InterPro" id="IPR001828">
    <property type="entry name" value="ANF_lig-bd_rcpt"/>
</dbReference>
<keyword evidence="7 12" id="KW-0472">Membrane</keyword>
<dbReference type="Proteomes" id="UP001159428">
    <property type="component" value="Unassembled WGS sequence"/>
</dbReference>
<evidence type="ECO:0000256" key="11">
    <source>
        <dbReference type="ARBA" id="ARBA00038492"/>
    </source>
</evidence>
<keyword evidence="10" id="KW-0807">Transducer</keyword>
<dbReference type="FunFam" id="3.40.50.2300:FF:000016">
    <property type="entry name" value="Taste 1 receptor member 2"/>
    <property type="match status" value="1"/>
</dbReference>
<dbReference type="InterPro" id="IPR000337">
    <property type="entry name" value="GPCR_3"/>
</dbReference>
<keyword evidence="2" id="KW-1003">Cell membrane</keyword>
<dbReference type="FunFam" id="2.10.50.30:FF:000004">
    <property type="entry name" value="Taste receptor type 1 member 3-like protein"/>
    <property type="match status" value="1"/>
</dbReference>
<feature type="domain" description="G-protein coupled receptors family 3 profile" evidence="13">
    <location>
        <begin position="776"/>
        <end position="869"/>
    </location>
</feature>
<evidence type="ECO:0000313" key="15">
    <source>
        <dbReference type="Proteomes" id="UP001159428"/>
    </source>
</evidence>
<dbReference type="GO" id="GO:0004930">
    <property type="term" value="F:G protein-coupled receptor activity"/>
    <property type="evidence" value="ECO:0007669"/>
    <property type="project" value="UniProtKB-KW"/>
</dbReference>
<name>A0AAU9WVF9_9CNID</name>
<dbReference type="GO" id="GO:0050909">
    <property type="term" value="P:sensory perception of taste"/>
    <property type="evidence" value="ECO:0007669"/>
    <property type="project" value="UniProtKB-ARBA"/>
</dbReference>
<evidence type="ECO:0000256" key="6">
    <source>
        <dbReference type="ARBA" id="ARBA00023040"/>
    </source>
</evidence>
<accession>A0AAU9WVF9</accession>
<dbReference type="GO" id="GO:0005886">
    <property type="term" value="C:plasma membrane"/>
    <property type="evidence" value="ECO:0007669"/>
    <property type="project" value="UniProtKB-SubCell"/>
</dbReference>
<feature type="transmembrane region" description="Helical" evidence="12">
    <location>
        <begin position="750"/>
        <end position="769"/>
    </location>
</feature>
<comment type="similarity">
    <text evidence="11">Belongs to the G-protein coupled receptor 3 family. TAS1R subfamily.</text>
</comment>
<dbReference type="EMBL" id="CALNXJ010000022">
    <property type="protein sequence ID" value="CAH3126777.1"/>
    <property type="molecule type" value="Genomic_DNA"/>
</dbReference>
<evidence type="ECO:0000256" key="7">
    <source>
        <dbReference type="ARBA" id="ARBA00023136"/>
    </source>
</evidence>
<dbReference type="AlphaFoldDB" id="A0AAU9WVF9"/>
<dbReference type="PANTHER" id="PTHR24060">
    <property type="entry name" value="METABOTROPIC GLUTAMATE RECEPTOR"/>
    <property type="match status" value="1"/>
</dbReference>
<feature type="transmembrane region" description="Helical" evidence="12">
    <location>
        <begin position="798"/>
        <end position="820"/>
    </location>
</feature>
<dbReference type="Pfam" id="PF07562">
    <property type="entry name" value="NCD3G"/>
    <property type="match status" value="1"/>
</dbReference>
<comment type="caution">
    <text evidence="14">The sequence shown here is derived from an EMBL/GenBank/DDBJ whole genome shotgun (WGS) entry which is preliminary data.</text>
</comment>
<gene>
    <name evidence="14" type="ORF">PMEA_00012724</name>
</gene>
<dbReference type="Pfam" id="PF00003">
    <property type="entry name" value="7tm_3"/>
    <property type="match status" value="1"/>
</dbReference>
<proteinExistence type="inferred from homology"/>
<keyword evidence="8" id="KW-0675">Receptor</keyword>
<keyword evidence="3 12" id="KW-0812">Transmembrane</keyword>
<evidence type="ECO:0000256" key="4">
    <source>
        <dbReference type="ARBA" id="ARBA00022729"/>
    </source>
</evidence>
<organism evidence="14 15">
    <name type="scientific">Pocillopora meandrina</name>
    <dbReference type="NCBI Taxonomy" id="46732"/>
    <lineage>
        <taxon>Eukaryota</taxon>
        <taxon>Metazoa</taxon>
        <taxon>Cnidaria</taxon>
        <taxon>Anthozoa</taxon>
        <taxon>Hexacorallia</taxon>
        <taxon>Scleractinia</taxon>
        <taxon>Astrocoeniina</taxon>
        <taxon>Pocilloporidae</taxon>
        <taxon>Pocillopora</taxon>
    </lineage>
</organism>
<dbReference type="InterPro" id="IPR038550">
    <property type="entry name" value="GPCR_3_9-Cys_sf"/>
</dbReference>
<dbReference type="Pfam" id="PF01094">
    <property type="entry name" value="ANF_receptor"/>
    <property type="match status" value="1"/>
</dbReference>
<keyword evidence="5 12" id="KW-1133">Transmembrane helix</keyword>
<dbReference type="Gene3D" id="3.40.50.2300">
    <property type="match status" value="2"/>
</dbReference>
<keyword evidence="6" id="KW-0297">G-protein coupled receptor</keyword>
<evidence type="ECO:0000313" key="14">
    <source>
        <dbReference type="EMBL" id="CAH3126777.1"/>
    </source>
</evidence>
<dbReference type="InterPro" id="IPR050726">
    <property type="entry name" value="mGluR"/>
</dbReference>
<comment type="subcellular location">
    <subcellularLocation>
        <location evidence="1">Cell membrane</location>
        <topology evidence="1">Multi-pass membrane protein</topology>
    </subcellularLocation>
</comment>
<feature type="transmembrane region" description="Helical" evidence="12">
    <location>
        <begin position="827"/>
        <end position="847"/>
    </location>
</feature>
<dbReference type="Gene3D" id="2.10.50.30">
    <property type="entry name" value="GPCR, family 3, nine cysteines domain"/>
    <property type="match status" value="1"/>
</dbReference>
<keyword evidence="15" id="KW-1185">Reference proteome</keyword>
<keyword evidence="4" id="KW-0732">Signal</keyword>
<dbReference type="InterPro" id="IPR011500">
    <property type="entry name" value="GPCR_3_9-Cys_dom"/>
</dbReference>
<dbReference type="InterPro" id="IPR017978">
    <property type="entry name" value="GPCR_3_C"/>
</dbReference>
<dbReference type="InterPro" id="IPR028082">
    <property type="entry name" value="Peripla_BP_I"/>
</dbReference>
<dbReference type="SUPFAM" id="SSF53822">
    <property type="entry name" value="Periplasmic binding protein-like I"/>
    <property type="match status" value="1"/>
</dbReference>
<dbReference type="SUPFAM" id="SSF57184">
    <property type="entry name" value="Growth factor receptor domain"/>
    <property type="match status" value="1"/>
</dbReference>
<evidence type="ECO:0000256" key="3">
    <source>
        <dbReference type="ARBA" id="ARBA00022692"/>
    </source>
</evidence>
<dbReference type="InterPro" id="IPR009030">
    <property type="entry name" value="Growth_fac_rcpt_cys_sf"/>
</dbReference>
<evidence type="ECO:0000259" key="13">
    <source>
        <dbReference type="PROSITE" id="PS50259"/>
    </source>
</evidence>
<evidence type="ECO:0000256" key="1">
    <source>
        <dbReference type="ARBA" id="ARBA00004651"/>
    </source>
</evidence>
<evidence type="ECO:0000256" key="12">
    <source>
        <dbReference type="SAM" id="Phobius"/>
    </source>
</evidence>
<evidence type="ECO:0000256" key="9">
    <source>
        <dbReference type="ARBA" id="ARBA00023180"/>
    </source>
</evidence>
<protein>
    <recommendedName>
        <fullName evidence="13">G-protein coupled receptors family 3 profile domain-containing protein</fullName>
    </recommendedName>
</protein>
<feature type="domain" description="G-protein coupled receptors family 3 profile" evidence="13">
    <location>
        <begin position="712"/>
        <end position="775"/>
    </location>
</feature>
<feature type="non-terminal residue" evidence="14">
    <location>
        <position position="1"/>
    </location>
</feature>
<evidence type="ECO:0000256" key="8">
    <source>
        <dbReference type="ARBA" id="ARBA00023170"/>
    </source>
</evidence>
<evidence type="ECO:0000256" key="2">
    <source>
        <dbReference type="ARBA" id="ARBA00022475"/>
    </source>
</evidence>